<dbReference type="AlphaFoldDB" id="A0A9N8V8G7"/>
<feature type="domain" description="Ubiquitin-like" evidence="5">
    <location>
        <begin position="325"/>
        <end position="392"/>
    </location>
</feature>
<dbReference type="InterPro" id="IPR036249">
    <property type="entry name" value="Thioredoxin-like_sf"/>
</dbReference>
<dbReference type="InterPro" id="IPR000433">
    <property type="entry name" value="Znf_ZZ"/>
</dbReference>
<accession>A0A9N8V8G7</accession>
<sequence>MLLTSLLESGPIFSIRLINKEEESMHVANVTTHTTGKILLLNYKRCIFQGDYKLIYNDKDIQLSDTLKELGIKKGNIVYVAPRRRKNSNGSKRIEFDFTPDKPRSSMTIFLKTPSKKTELEVYWSDTISHIKNMIHNLEGISPQKQIVTFNDIELEGHYTLSYYNIQKESTLYLTYKEMIIYIRMETGETIEHESTPPDNSIHKIKSMIEDKKHIPFAMQRITFNGKELYDDCILPSYEIKNRSVINLEIKSMIFVKKNTGLIINIDAETKETIKQIKQKILEKEFLPVEQLSLFFLNKELCDQNTLSYYDIQNGSTLDLGYKEIKIFVNAIDGKVIELRVKRDYKVETIKKMIQDKEGIPYHQQYLFFHDLMQDHEFLSSCYIREGSTLRLEYEKMTINVNLMGKKIIKLGVEKNFTIEQVRRMIEEKEGISLNQVHLEFSNNILFSEKTLISYHVTNESTLDLCNNYFSDNDNVYVVLLSGKKINLSVESTNTISDLKLKLYEKEKIPHDQQRLIYGRKQLENHRLLSDYPIERESLIHLVLALRGGMFQETSGRNEFNALPSLTQYTITPEERLSKGIHAGIVCNYCRKREWKGMRYKCSECLDYDLCFDCIKMSNLLHNVQHHFLKLTDPVDPKATHEDILSASVNIFPILPDTKEKLLTLLREEERRRLSPEMQRKYYEVGNDPTCGMDWMDVTDQMQHELVREFGYSDEAVQLLRRAPQLYPNDPEFHTTQVYVRNNIANIGNLTEGMSAPDCSLIPLEPSMFKTMVINSNTNSPNMVSLRLLYKSGRPLVLFGGSYTCPLYRYISHVLNDIYTRYKAQVDFYMIQIREAHASDVWPIGNIVDVKEHRTLSDRLTAAREMVEKTQLKIPVLADTMDDSFLKLYSPWPFRFFIVIDGILKLVGMPKVAHYDTTDLVKCLDDILCSNRN</sequence>
<dbReference type="Proteomes" id="UP000789342">
    <property type="component" value="Unassembled WGS sequence"/>
</dbReference>
<dbReference type="InterPro" id="IPR029071">
    <property type="entry name" value="Ubiquitin-like_domsf"/>
</dbReference>
<dbReference type="SUPFAM" id="SSF52833">
    <property type="entry name" value="Thioredoxin-like"/>
    <property type="match status" value="1"/>
</dbReference>
<dbReference type="SMART" id="SM00291">
    <property type="entry name" value="ZnF_ZZ"/>
    <property type="match status" value="1"/>
</dbReference>
<dbReference type="PROSITE" id="PS50053">
    <property type="entry name" value="UBIQUITIN_2"/>
    <property type="match status" value="6"/>
</dbReference>
<feature type="domain" description="Ubiquitin-like" evidence="5">
    <location>
        <begin position="179"/>
        <end position="251"/>
    </location>
</feature>
<comment type="caution">
    <text evidence="7">The sequence shown here is derived from an EMBL/GenBank/DDBJ whole genome shotgun (WGS) entry which is preliminary data.</text>
</comment>
<keyword evidence="8" id="KW-1185">Reference proteome</keyword>
<dbReference type="InterPro" id="IPR019956">
    <property type="entry name" value="Ubiquitin_dom"/>
</dbReference>
<feature type="domain" description="Ubiquitin-like" evidence="5">
    <location>
        <begin position="107"/>
        <end position="178"/>
    </location>
</feature>
<dbReference type="EMBL" id="CAJVPV010000079">
    <property type="protein sequence ID" value="CAG8441450.1"/>
    <property type="molecule type" value="Genomic_DNA"/>
</dbReference>
<proteinExistence type="predicted"/>
<protein>
    <submittedName>
        <fullName evidence="7">4279_t:CDS:1</fullName>
    </submittedName>
</protein>
<name>A0A9N8V8G7_9GLOM</name>
<reference evidence="7" key="1">
    <citation type="submission" date="2021-06" db="EMBL/GenBank/DDBJ databases">
        <authorList>
            <person name="Kallberg Y."/>
            <person name="Tangrot J."/>
            <person name="Rosling A."/>
        </authorList>
    </citation>
    <scope>NUCLEOTIDE SEQUENCE</scope>
    <source>
        <strain evidence="7">CL551</strain>
    </source>
</reference>
<dbReference type="SUPFAM" id="SSF57850">
    <property type="entry name" value="RING/U-box"/>
    <property type="match status" value="1"/>
</dbReference>
<evidence type="ECO:0000256" key="3">
    <source>
        <dbReference type="ARBA" id="ARBA00022833"/>
    </source>
</evidence>
<dbReference type="GO" id="GO:0008270">
    <property type="term" value="F:zinc ion binding"/>
    <property type="evidence" value="ECO:0007669"/>
    <property type="project" value="UniProtKB-KW"/>
</dbReference>
<dbReference type="SMART" id="SM00213">
    <property type="entry name" value="UBQ"/>
    <property type="match status" value="7"/>
</dbReference>
<dbReference type="Pfam" id="PF00240">
    <property type="entry name" value="ubiquitin"/>
    <property type="match status" value="6"/>
</dbReference>
<dbReference type="Gene3D" id="3.40.30.10">
    <property type="entry name" value="Glutaredoxin"/>
    <property type="match status" value="1"/>
</dbReference>
<feature type="domain" description="Ubiquitin-like" evidence="5">
    <location>
        <begin position="252"/>
        <end position="320"/>
    </location>
</feature>
<evidence type="ECO:0000256" key="4">
    <source>
        <dbReference type="PROSITE-ProRule" id="PRU00228"/>
    </source>
</evidence>
<feature type="domain" description="ZZ-type" evidence="6">
    <location>
        <begin position="582"/>
        <end position="636"/>
    </location>
</feature>
<evidence type="ECO:0000259" key="6">
    <source>
        <dbReference type="PROSITE" id="PS50135"/>
    </source>
</evidence>
<dbReference type="PRINTS" id="PR00348">
    <property type="entry name" value="UBIQUITIN"/>
</dbReference>
<dbReference type="OrthoDB" id="428577at2759"/>
<dbReference type="Pfam" id="PF00837">
    <property type="entry name" value="T4_deiodinase"/>
    <property type="match status" value="1"/>
</dbReference>
<evidence type="ECO:0000313" key="8">
    <source>
        <dbReference type="Proteomes" id="UP000789342"/>
    </source>
</evidence>
<dbReference type="PANTHER" id="PTHR10666">
    <property type="entry name" value="UBIQUITIN"/>
    <property type="match status" value="1"/>
</dbReference>
<dbReference type="SUPFAM" id="SSF54236">
    <property type="entry name" value="Ubiquitin-like"/>
    <property type="match status" value="6"/>
</dbReference>
<dbReference type="Gene3D" id="3.30.60.90">
    <property type="match status" value="1"/>
</dbReference>
<dbReference type="GO" id="GO:0004800">
    <property type="term" value="F:thyroxine 5'-deiodinase activity"/>
    <property type="evidence" value="ECO:0007669"/>
    <property type="project" value="InterPro"/>
</dbReference>
<gene>
    <name evidence="7" type="ORF">AMORRO_LOCUS315</name>
</gene>
<organism evidence="7 8">
    <name type="scientific">Acaulospora morrowiae</name>
    <dbReference type="NCBI Taxonomy" id="94023"/>
    <lineage>
        <taxon>Eukaryota</taxon>
        <taxon>Fungi</taxon>
        <taxon>Fungi incertae sedis</taxon>
        <taxon>Mucoromycota</taxon>
        <taxon>Glomeromycotina</taxon>
        <taxon>Glomeromycetes</taxon>
        <taxon>Diversisporales</taxon>
        <taxon>Acaulosporaceae</taxon>
        <taxon>Acaulospora</taxon>
    </lineage>
</organism>
<dbReference type="InterPro" id="IPR043145">
    <property type="entry name" value="Znf_ZZ_sf"/>
</dbReference>
<dbReference type="PROSITE" id="PS01357">
    <property type="entry name" value="ZF_ZZ_1"/>
    <property type="match status" value="1"/>
</dbReference>
<evidence type="ECO:0000256" key="2">
    <source>
        <dbReference type="ARBA" id="ARBA00022771"/>
    </source>
</evidence>
<dbReference type="Pfam" id="PF00569">
    <property type="entry name" value="ZZ"/>
    <property type="match status" value="1"/>
</dbReference>
<feature type="domain" description="Ubiquitin-like" evidence="5">
    <location>
        <begin position="397"/>
        <end position="465"/>
    </location>
</feature>
<dbReference type="CDD" id="cd17039">
    <property type="entry name" value="Ubl_ubiquitin_like"/>
    <property type="match status" value="3"/>
</dbReference>
<keyword evidence="1" id="KW-0479">Metal-binding</keyword>
<evidence type="ECO:0000259" key="5">
    <source>
        <dbReference type="PROSITE" id="PS50053"/>
    </source>
</evidence>
<dbReference type="InterPro" id="IPR000643">
    <property type="entry name" value="Iodothyronine_deiodinase"/>
</dbReference>
<evidence type="ECO:0000313" key="7">
    <source>
        <dbReference type="EMBL" id="CAG8441450.1"/>
    </source>
</evidence>
<dbReference type="Gene3D" id="3.10.20.90">
    <property type="entry name" value="Phosphatidylinositol 3-kinase Catalytic Subunit, Chain A, domain 1"/>
    <property type="match status" value="6"/>
</dbReference>
<feature type="domain" description="Ubiquitin-like" evidence="5">
    <location>
        <begin position="474"/>
        <end position="549"/>
    </location>
</feature>
<keyword evidence="2 4" id="KW-0863">Zinc-finger</keyword>
<evidence type="ECO:0000256" key="1">
    <source>
        <dbReference type="ARBA" id="ARBA00022723"/>
    </source>
</evidence>
<dbReference type="InterPro" id="IPR050158">
    <property type="entry name" value="Ubiquitin_ubiquitin-like"/>
</dbReference>
<keyword evidence="3" id="KW-0862">Zinc</keyword>
<dbReference type="InterPro" id="IPR000626">
    <property type="entry name" value="Ubiquitin-like_dom"/>
</dbReference>
<dbReference type="PROSITE" id="PS50135">
    <property type="entry name" value="ZF_ZZ_2"/>
    <property type="match status" value="1"/>
</dbReference>